<protein>
    <submittedName>
        <fullName evidence="2">Uncharacterized protein</fullName>
    </submittedName>
</protein>
<feature type="compositionally biased region" description="Low complexity" evidence="1">
    <location>
        <begin position="37"/>
        <end position="69"/>
    </location>
</feature>
<accession>A0ABT6Z1Q5</accession>
<sequence>MKKLIVIVTIIAAIIVAYFLSKTPKNSTSSTASNQLDNSDTTQNSSSSQTNNDAGNNSNSTGSSNTQGNVQGTNPDVVDTSKFYDYWTEKGEYIYLRKGGKTAVGNYAVGFLKDGRMVYTYYLYEGTPEEIMRYSLSPEYVLVY</sequence>
<evidence type="ECO:0000313" key="3">
    <source>
        <dbReference type="Proteomes" id="UP001225761"/>
    </source>
</evidence>
<organism evidence="2 3">
    <name type="scientific">Flectobacillus rivi</name>
    <dbReference type="NCBI Taxonomy" id="2984209"/>
    <lineage>
        <taxon>Bacteria</taxon>
        <taxon>Pseudomonadati</taxon>
        <taxon>Bacteroidota</taxon>
        <taxon>Cytophagia</taxon>
        <taxon>Cytophagales</taxon>
        <taxon>Flectobacillaceae</taxon>
        <taxon>Flectobacillus</taxon>
    </lineage>
</organism>
<name>A0ABT6Z1Q5_9BACT</name>
<reference evidence="2 3" key="1">
    <citation type="submission" date="2023-05" db="EMBL/GenBank/DDBJ databases">
        <title>Novel species of genus Flectobacillus isolated from stream in China.</title>
        <authorList>
            <person name="Lu H."/>
        </authorList>
    </citation>
    <scope>NUCLEOTIDE SEQUENCE [LARGE SCALE GENOMIC DNA]</scope>
    <source>
        <strain evidence="2 3">LFS242W</strain>
    </source>
</reference>
<evidence type="ECO:0000313" key="2">
    <source>
        <dbReference type="EMBL" id="MDI9875044.1"/>
    </source>
</evidence>
<gene>
    <name evidence="2" type="ORF">QM481_10950</name>
</gene>
<comment type="caution">
    <text evidence="2">The sequence shown here is derived from an EMBL/GenBank/DDBJ whole genome shotgun (WGS) entry which is preliminary data.</text>
</comment>
<keyword evidence="3" id="KW-1185">Reference proteome</keyword>
<dbReference type="Proteomes" id="UP001225761">
    <property type="component" value="Unassembled WGS sequence"/>
</dbReference>
<dbReference type="EMBL" id="JASHIE010000006">
    <property type="protein sequence ID" value="MDI9875044.1"/>
    <property type="molecule type" value="Genomic_DNA"/>
</dbReference>
<proteinExistence type="predicted"/>
<evidence type="ECO:0000256" key="1">
    <source>
        <dbReference type="SAM" id="MobiDB-lite"/>
    </source>
</evidence>
<dbReference type="RefSeq" id="WP_283381795.1">
    <property type="nucleotide sequence ID" value="NZ_JASHIE010000006.1"/>
</dbReference>
<feature type="region of interest" description="Disordered" evidence="1">
    <location>
        <begin position="28"/>
        <end position="76"/>
    </location>
</feature>